<dbReference type="PANTHER" id="PTHR12172">
    <property type="entry name" value="CELL CYCLE CHECKPOINT PROTEIN RAD17"/>
    <property type="match status" value="1"/>
</dbReference>
<evidence type="ECO:0000313" key="10">
    <source>
        <dbReference type="Proteomes" id="UP000094389"/>
    </source>
</evidence>
<keyword evidence="3" id="KW-0227">DNA damage</keyword>
<dbReference type="EMBL" id="KV453935">
    <property type="protein sequence ID" value="ODV72381.1"/>
    <property type="molecule type" value="Genomic_DNA"/>
</dbReference>
<sequence>MQWAYSDQRTPPLVICITECDLANEETMRRGYSIENNYNAETILGKKLLNAPTVHRIKFNPVNATLIKKTLNSIVKSESAQLQAIPSNAIKDEILKLSTFGDIRSAISALEFWCKLYHEDTANTLNLGKEQPFSIFHAVGKCVYGSKSDEDDNVTTNQVVKDFITRPSIMKLALLENYTSLNKSQFPLSVALEVADGLSLADTIVPEGESLEISTRAVRTNLAKATATGSSHNNMGLVFPREWKVQRRIQRVKNDVSQYMELELRKNGNVLRSFQDSNQLFGDLEPLINRQLAFKNKSKAVYMKAKGIEPIPEELFLPKMPYITERLGGTFINQQVVGDETPTADDDVDYASSSNNLEYFKYRDMELDSTSADLDGGDNGDEEEDPIVTDSDIEDTDQIIPDVDDTFERELVQISQRPTLQKTLTNLELLEDLDDGSHDFDDSDF</sequence>
<dbReference type="GO" id="GO:0003682">
    <property type="term" value="F:chromatin binding"/>
    <property type="evidence" value="ECO:0007669"/>
    <property type="project" value="TreeGrafter"/>
</dbReference>
<protein>
    <submittedName>
        <fullName evidence="9">Rad17-domain-containing protein</fullName>
    </submittedName>
</protein>
<evidence type="ECO:0000256" key="3">
    <source>
        <dbReference type="ARBA" id="ARBA00022763"/>
    </source>
</evidence>
<dbReference type="Pfam" id="PF25812">
    <property type="entry name" value="RAD24_helical"/>
    <property type="match status" value="1"/>
</dbReference>
<dbReference type="AlphaFoldDB" id="A0A1E4RYV1"/>
<keyword evidence="4" id="KW-0067">ATP-binding</keyword>
<evidence type="ECO:0000256" key="5">
    <source>
        <dbReference type="ARBA" id="ARBA00023242"/>
    </source>
</evidence>
<evidence type="ECO:0000256" key="1">
    <source>
        <dbReference type="ARBA" id="ARBA00004123"/>
    </source>
</evidence>
<evidence type="ECO:0000313" key="9">
    <source>
        <dbReference type="EMBL" id="ODV72381.1"/>
    </source>
</evidence>
<proteinExistence type="predicted"/>
<feature type="compositionally biased region" description="Acidic residues" evidence="7">
    <location>
        <begin position="375"/>
        <end position="392"/>
    </location>
</feature>
<reference evidence="9 10" key="1">
    <citation type="journal article" date="2016" name="Proc. Natl. Acad. Sci. U.S.A.">
        <title>Comparative genomics of biotechnologically important yeasts.</title>
        <authorList>
            <person name="Riley R."/>
            <person name="Haridas S."/>
            <person name="Wolfe K.H."/>
            <person name="Lopes M.R."/>
            <person name="Hittinger C.T."/>
            <person name="Goeker M."/>
            <person name="Salamov A.A."/>
            <person name="Wisecaver J.H."/>
            <person name="Long T.M."/>
            <person name="Calvey C.H."/>
            <person name="Aerts A.L."/>
            <person name="Barry K.W."/>
            <person name="Choi C."/>
            <person name="Clum A."/>
            <person name="Coughlan A.Y."/>
            <person name="Deshpande S."/>
            <person name="Douglass A.P."/>
            <person name="Hanson S.J."/>
            <person name="Klenk H.-P."/>
            <person name="LaButti K.M."/>
            <person name="Lapidus A."/>
            <person name="Lindquist E.A."/>
            <person name="Lipzen A.M."/>
            <person name="Meier-Kolthoff J.P."/>
            <person name="Ohm R.A."/>
            <person name="Otillar R.P."/>
            <person name="Pangilinan J.L."/>
            <person name="Peng Y."/>
            <person name="Rokas A."/>
            <person name="Rosa C.A."/>
            <person name="Scheuner C."/>
            <person name="Sibirny A.A."/>
            <person name="Slot J.C."/>
            <person name="Stielow J.B."/>
            <person name="Sun H."/>
            <person name="Kurtzman C.P."/>
            <person name="Blackwell M."/>
            <person name="Grigoriev I.V."/>
            <person name="Jeffries T.W."/>
        </authorList>
    </citation>
    <scope>NUCLEOTIDE SEQUENCE [LARGE SCALE GENOMIC DNA]</scope>
    <source>
        <strain evidence="10">ATCC 18201 / CBS 1600 / BCRC 20928 / JCM 3617 / NBRC 0987 / NRRL Y-1542</strain>
    </source>
</reference>
<keyword evidence="6" id="KW-0131">Cell cycle</keyword>
<evidence type="ECO:0000256" key="2">
    <source>
        <dbReference type="ARBA" id="ARBA00022741"/>
    </source>
</evidence>
<dbReference type="RefSeq" id="XP_020069420.1">
    <property type="nucleotide sequence ID" value="XM_020213780.1"/>
</dbReference>
<dbReference type="OrthoDB" id="10265971at2759"/>
<dbReference type="PANTHER" id="PTHR12172:SF0">
    <property type="entry name" value="CELL CYCLE CHECKPOINT PROTEIN RAD17"/>
    <property type="match status" value="1"/>
</dbReference>
<evidence type="ECO:0000259" key="8">
    <source>
        <dbReference type="Pfam" id="PF25812"/>
    </source>
</evidence>
<comment type="subcellular location">
    <subcellularLocation>
        <location evidence="1">Nucleus</location>
    </subcellularLocation>
</comment>
<feature type="region of interest" description="Disordered" evidence="7">
    <location>
        <begin position="370"/>
        <end position="392"/>
    </location>
</feature>
<keyword evidence="2" id="KW-0547">Nucleotide-binding</keyword>
<evidence type="ECO:0000256" key="7">
    <source>
        <dbReference type="SAM" id="MobiDB-lite"/>
    </source>
</evidence>
<dbReference type="GO" id="GO:0000077">
    <property type="term" value="P:DNA damage checkpoint signaling"/>
    <property type="evidence" value="ECO:0007669"/>
    <property type="project" value="TreeGrafter"/>
</dbReference>
<dbReference type="GO" id="GO:0005524">
    <property type="term" value="F:ATP binding"/>
    <property type="evidence" value="ECO:0007669"/>
    <property type="project" value="UniProtKB-KW"/>
</dbReference>
<organism evidence="9 10">
    <name type="scientific">Cyberlindnera jadinii (strain ATCC 18201 / CBS 1600 / BCRC 20928 / JCM 3617 / NBRC 0987 / NRRL Y-1542)</name>
    <name type="common">Torula yeast</name>
    <name type="synonym">Candida utilis</name>
    <dbReference type="NCBI Taxonomy" id="983966"/>
    <lineage>
        <taxon>Eukaryota</taxon>
        <taxon>Fungi</taxon>
        <taxon>Dikarya</taxon>
        <taxon>Ascomycota</taxon>
        <taxon>Saccharomycotina</taxon>
        <taxon>Saccharomycetes</taxon>
        <taxon>Phaffomycetales</taxon>
        <taxon>Phaffomycetaceae</taxon>
        <taxon>Cyberlindnera</taxon>
    </lineage>
</organism>
<evidence type="ECO:0000256" key="4">
    <source>
        <dbReference type="ARBA" id="ARBA00022840"/>
    </source>
</evidence>
<gene>
    <name evidence="9" type="ORF">CYBJADRAFT_163565</name>
</gene>
<accession>A0A1E4RYV1</accession>
<dbReference type="GeneID" id="30988176"/>
<name>A0A1E4RYV1_CYBJN</name>
<dbReference type="GO" id="GO:0006281">
    <property type="term" value="P:DNA repair"/>
    <property type="evidence" value="ECO:0007669"/>
    <property type="project" value="InterPro"/>
</dbReference>
<dbReference type="GO" id="GO:0005634">
    <property type="term" value="C:nucleus"/>
    <property type="evidence" value="ECO:0007669"/>
    <property type="project" value="UniProtKB-SubCell"/>
</dbReference>
<feature type="domain" description="Checkpoint protein RAD24-like helical bundle" evidence="8">
    <location>
        <begin position="130"/>
        <end position="247"/>
    </location>
</feature>
<evidence type="ECO:0000256" key="6">
    <source>
        <dbReference type="ARBA" id="ARBA00023306"/>
    </source>
</evidence>
<keyword evidence="10" id="KW-1185">Reference proteome</keyword>
<dbReference type="GO" id="GO:0003689">
    <property type="term" value="F:DNA clamp loader activity"/>
    <property type="evidence" value="ECO:0007669"/>
    <property type="project" value="TreeGrafter"/>
</dbReference>
<dbReference type="Proteomes" id="UP000094389">
    <property type="component" value="Unassembled WGS sequence"/>
</dbReference>
<dbReference type="GO" id="GO:0033314">
    <property type="term" value="P:mitotic DNA replication checkpoint signaling"/>
    <property type="evidence" value="ECO:0007669"/>
    <property type="project" value="TreeGrafter"/>
</dbReference>
<dbReference type="STRING" id="983966.A0A1E4RYV1"/>
<dbReference type="InterPro" id="IPR057927">
    <property type="entry name" value="RAD24-like_helical"/>
</dbReference>
<dbReference type="InterPro" id="IPR004582">
    <property type="entry name" value="Checkpoint_prot_Rad17_Rad24"/>
</dbReference>
<keyword evidence="5" id="KW-0539">Nucleus</keyword>